<evidence type="ECO:0000313" key="5">
    <source>
        <dbReference type="Proteomes" id="UP001500121"/>
    </source>
</evidence>
<feature type="domain" description="N-acetyltransferase" evidence="3">
    <location>
        <begin position="22"/>
        <end position="186"/>
    </location>
</feature>
<protein>
    <submittedName>
        <fullName evidence="4">GNAT family N-acetyltransferase</fullName>
    </submittedName>
</protein>
<evidence type="ECO:0000259" key="3">
    <source>
        <dbReference type="PROSITE" id="PS51186"/>
    </source>
</evidence>
<evidence type="ECO:0000313" key="4">
    <source>
        <dbReference type="EMBL" id="GAA4750275.1"/>
    </source>
</evidence>
<dbReference type="SUPFAM" id="SSF55729">
    <property type="entry name" value="Acyl-CoA N-acyltransferases (Nat)"/>
    <property type="match status" value="1"/>
</dbReference>
<dbReference type="PROSITE" id="PS51186">
    <property type="entry name" value="GNAT"/>
    <property type="match status" value="1"/>
</dbReference>
<evidence type="ECO:0000256" key="1">
    <source>
        <dbReference type="ARBA" id="ARBA00022679"/>
    </source>
</evidence>
<keyword evidence="1" id="KW-0808">Transferase</keyword>
<dbReference type="InterPro" id="IPR000182">
    <property type="entry name" value="GNAT_dom"/>
</dbReference>
<dbReference type="PANTHER" id="PTHR43877">
    <property type="entry name" value="AMINOALKYLPHOSPHONATE N-ACETYLTRANSFERASE-RELATED-RELATED"/>
    <property type="match status" value="1"/>
</dbReference>
<proteinExistence type="predicted"/>
<accession>A0ABP8ZAE5</accession>
<name>A0ABP8ZAE5_9MICO</name>
<keyword evidence="5" id="KW-1185">Reference proteome</keyword>
<gene>
    <name evidence="4" type="ORF">GCM10025783_23470</name>
</gene>
<dbReference type="CDD" id="cd04301">
    <property type="entry name" value="NAT_SF"/>
    <property type="match status" value="1"/>
</dbReference>
<dbReference type="InterPro" id="IPR050832">
    <property type="entry name" value="Bact_Acetyltransf"/>
</dbReference>
<dbReference type="Gene3D" id="3.40.630.30">
    <property type="match status" value="1"/>
</dbReference>
<reference evidence="5" key="1">
    <citation type="journal article" date="2019" name="Int. J. Syst. Evol. Microbiol.">
        <title>The Global Catalogue of Microorganisms (GCM) 10K type strain sequencing project: providing services to taxonomists for standard genome sequencing and annotation.</title>
        <authorList>
            <consortium name="The Broad Institute Genomics Platform"/>
            <consortium name="The Broad Institute Genome Sequencing Center for Infectious Disease"/>
            <person name="Wu L."/>
            <person name="Ma J."/>
        </authorList>
    </citation>
    <scope>NUCLEOTIDE SEQUENCE [LARGE SCALE GENOMIC DNA]</scope>
    <source>
        <strain evidence="5">JCM 19015</strain>
    </source>
</reference>
<dbReference type="InterPro" id="IPR016181">
    <property type="entry name" value="Acyl_CoA_acyltransferase"/>
</dbReference>
<dbReference type="Proteomes" id="UP001500121">
    <property type="component" value="Unassembled WGS sequence"/>
</dbReference>
<keyword evidence="2" id="KW-0012">Acyltransferase</keyword>
<sequence length="186" mass="20123">MQARLVRSRPGTRGVTASPARLAHVAAGAIDVEALASVYTVVFREPPYSEPDASDLRRRLPIHAERPGFRLVTASVDDRVVGFAYGYTGEGRGRWIERLAAQLGTATAGRPLGGHLVLAELAVLPSVRGRGIGATLLDAMLRDRAEPRVLLQTHDGDTPAMRLYERAGFRRLAAMPPDVALIRDLP</sequence>
<dbReference type="Pfam" id="PF00583">
    <property type="entry name" value="Acetyltransf_1"/>
    <property type="match status" value="1"/>
</dbReference>
<organism evidence="4 5">
    <name type="scientific">Amnibacterium soli</name>
    <dbReference type="NCBI Taxonomy" id="1282736"/>
    <lineage>
        <taxon>Bacteria</taxon>
        <taxon>Bacillati</taxon>
        <taxon>Actinomycetota</taxon>
        <taxon>Actinomycetes</taxon>
        <taxon>Micrococcales</taxon>
        <taxon>Microbacteriaceae</taxon>
        <taxon>Amnibacterium</taxon>
    </lineage>
</organism>
<comment type="caution">
    <text evidence="4">The sequence shown here is derived from an EMBL/GenBank/DDBJ whole genome shotgun (WGS) entry which is preliminary data.</text>
</comment>
<dbReference type="EMBL" id="BAABLP010000004">
    <property type="protein sequence ID" value="GAA4750275.1"/>
    <property type="molecule type" value="Genomic_DNA"/>
</dbReference>
<evidence type="ECO:0000256" key="2">
    <source>
        <dbReference type="ARBA" id="ARBA00023315"/>
    </source>
</evidence>